<evidence type="ECO:0000313" key="3">
    <source>
        <dbReference type="Proteomes" id="UP000288227"/>
    </source>
</evidence>
<comment type="caution">
    <text evidence="2">The sequence shown here is derived from an EMBL/GenBank/DDBJ whole genome shotgun (WGS) entry which is preliminary data.</text>
</comment>
<proteinExistence type="predicted"/>
<keyword evidence="1" id="KW-0732">Signal</keyword>
<reference evidence="2 3" key="1">
    <citation type="submission" date="2018-11" db="EMBL/GenBank/DDBJ databases">
        <title>Chryseotalea sanarue gen. nov., sp., nov., a member of the family Cytophagaceae, isolated from a brackish lake in Hamamatsu Japan.</title>
        <authorList>
            <person name="Maejima Y."/>
            <person name="Iino T."/>
            <person name="Muraguchi Y."/>
            <person name="Fukuda K."/>
            <person name="Ohkuma M."/>
            <person name="Moriuchi R."/>
            <person name="Dohra H."/>
            <person name="Kimbara K."/>
            <person name="Shintani M."/>
        </authorList>
    </citation>
    <scope>NUCLEOTIDE SEQUENCE [LARGE SCALE GENOMIC DNA]</scope>
    <source>
        <strain evidence="2 3">Ys</strain>
    </source>
</reference>
<protein>
    <submittedName>
        <fullName evidence="2">Lvivd repeat-containing protein</fullName>
    </submittedName>
</protein>
<evidence type="ECO:0000256" key="1">
    <source>
        <dbReference type="SAM" id="SignalP"/>
    </source>
</evidence>
<accession>A0A401U556</accession>
<feature type="signal peptide" evidence="1">
    <location>
        <begin position="1"/>
        <end position="23"/>
    </location>
</feature>
<dbReference type="PROSITE" id="PS51257">
    <property type="entry name" value="PROKAR_LIPOPROTEIN"/>
    <property type="match status" value="1"/>
</dbReference>
<sequence length="182" mass="20053">MMHKTIKLLFVVALFVATLSACVIEPFQAEFPVGKVSGYRPLYGNQATTEVSLLPAQELENPGKIYVYNQYLLINERGKGIHIYNNSNPVNPQSVAFINLLGNTDMAIKDDILYADHNGDLKSIRLNGFNSLSVLDSIPLASWNLGVPPPAGFYFECVDISKGIVIGWQSVELNNPDCYATN</sequence>
<feature type="chain" id="PRO_5019126826" evidence="1">
    <location>
        <begin position="24"/>
        <end position="182"/>
    </location>
</feature>
<keyword evidence="3" id="KW-1185">Reference proteome</keyword>
<dbReference type="AlphaFoldDB" id="A0A401U556"/>
<dbReference type="EMBL" id="BHXQ01000001">
    <property type="protein sequence ID" value="GCC49995.1"/>
    <property type="molecule type" value="Genomic_DNA"/>
</dbReference>
<gene>
    <name evidence="2" type="ORF">SanaruYs_02100</name>
</gene>
<evidence type="ECO:0000313" key="2">
    <source>
        <dbReference type="EMBL" id="GCC49995.1"/>
    </source>
</evidence>
<dbReference type="Proteomes" id="UP000288227">
    <property type="component" value="Unassembled WGS sequence"/>
</dbReference>
<dbReference type="OrthoDB" id="853480at2"/>
<name>A0A401U556_9BACT</name>
<organism evidence="2 3">
    <name type="scientific">Chryseotalea sanaruensis</name>
    <dbReference type="NCBI Taxonomy" id="2482724"/>
    <lineage>
        <taxon>Bacteria</taxon>
        <taxon>Pseudomonadati</taxon>
        <taxon>Bacteroidota</taxon>
        <taxon>Cytophagia</taxon>
        <taxon>Cytophagales</taxon>
        <taxon>Chryseotaleaceae</taxon>
        <taxon>Chryseotalea</taxon>
    </lineage>
</organism>
<dbReference type="RefSeq" id="WP_127120655.1">
    <property type="nucleotide sequence ID" value="NZ_BHXQ01000001.1"/>
</dbReference>